<feature type="domain" description="Inter-alpha-trypsin inhibitor heavy chain C-terminal" evidence="1">
    <location>
        <begin position="176"/>
        <end position="338"/>
    </location>
</feature>
<dbReference type="GO" id="GO:0004867">
    <property type="term" value="F:serine-type endopeptidase inhibitor activity"/>
    <property type="evidence" value="ECO:0007669"/>
    <property type="project" value="InterPro"/>
</dbReference>
<dbReference type="STRING" id="307972.A0A2G8L525"/>
<evidence type="ECO:0000313" key="2">
    <source>
        <dbReference type="EMBL" id="PIK55240.1"/>
    </source>
</evidence>
<dbReference type="GO" id="GO:0030212">
    <property type="term" value="P:hyaluronan metabolic process"/>
    <property type="evidence" value="ECO:0007669"/>
    <property type="project" value="InterPro"/>
</dbReference>
<reference evidence="2 3" key="1">
    <citation type="journal article" date="2017" name="PLoS Biol.">
        <title>The sea cucumber genome provides insights into morphological evolution and visceral regeneration.</title>
        <authorList>
            <person name="Zhang X."/>
            <person name="Sun L."/>
            <person name="Yuan J."/>
            <person name="Sun Y."/>
            <person name="Gao Y."/>
            <person name="Zhang L."/>
            <person name="Li S."/>
            <person name="Dai H."/>
            <person name="Hamel J.F."/>
            <person name="Liu C."/>
            <person name="Yu Y."/>
            <person name="Liu S."/>
            <person name="Lin W."/>
            <person name="Guo K."/>
            <person name="Jin S."/>
            <person name="Xu P."/>
            <person name="Storey K.B."/>
            <person name="Huan P."/>
            <person name="Zhang T."/>
            <person name="Zhou Y."/>
            <person name="Zhang J."/>
            <person name="Lin C."/>
            <person name="Li X."/>
            <person name="Xing L."/>
            <person name="Huo D."/>
            <person name="Sun M."/>
            <person name="Wang L."/>
            <person name="Mercier A."/>
            <person name="Li F."/>
            <person name="Yang H."/>
            <person name="Xiang J."/>
        </authorList>
    </citation>
    <scope>NUCLEOTIDE SEQUENCE [LARGE SCALE GENOMIC DNA]</scope>
    <source>
        <strain evidence="2">Shaxun</strain>
        <tissue evidence="2">Muscle</tissue>
    </source>
</reference>
<organism evidence="2 3">
    <name type="scientific">Stichopus japonicus</name>
    <name type="common">Sea cucumber</name>
    <dbReference type="NCBI Taxonomy" id="307972"/>
    <lineage>
        <taxon>Eukaryota</taxon>
        <taxon>Metazoa</taxon>
        <taxon>Echinodermata</taxon>
        <taxon>Eleutherozoa</taxon>
        <taxon>Echinozoa</taxon>
        <taxon>Holothuroidea</taxon>
        <taxon>Aspidochirotacea</taxon>
        <taxon>Aspidochirotida</taxon>
        <taxon>Stichopodidae</taxon>
        <taxon>Apostichopus</taxon>
    </lineage>
</organism>
<dbReference type="Proteomes" id="UP000230750">
    <property type="component" value="Unassembled WGS sequence"/>
</dbReference>
<name>A0A2G8L525_STIJA</name>
<keyword evidence="3" id="KW-1185">Reference proteome</keyword>
<accession>A0A2G8L525</accession>
<sequence length="373" mass="41895">MWNVGASYPSSIVDMESLTKHFYLSYYDGQDIVIAGRLNDDFTGDTITSVVSGDIQGGPFELELSTPIRRAERAVTDFAERAYKFLTLSDKMELTNLQTTDERNQGLNEVVEMAETFKFVLDQKALPPQAIGGRGDTAAGDPHIVIRDPNSDMKICFDIHGPEGLVVNLVEDPVLGITVNGEMVEKFNYTSVGIKKQTPSFFGRIFIRLGDDSITVSRDSIVINEELPLKWYRNPAVQVGTCKVMVNNRKVVKVSCPDGVEMKVYRHPIHNGFSDHFDFYLGKGGMFSTSVNGIIGQFQRRQMTLDTSSIRVTKHGREKALLLLDGEEITVSKVSRRRTGTCWANYVRQGLQMLEMSYEQYILPNLYSKPNFS</sequence>
<evidence type="ECO:0000313" key="3">
    <source>
        <dbReference type="Proteomes" id="UP000230750"/>
    </source>
</evidence>
<evidence type="ECO:0000259" key="1">
    <source>
        <dbReference type="Pfam" id="PF06668"/>
    </source>
</evidence>
<dbReference type="PANTHER" id="PTHR10338">
    <property type="entry name" value="INTER-ALPHA-TRYPSIN INHIBITOR HEAVY CHAIN FAMILY MEMBER"/>
    <property type="match status" value="1"/>
</dbReference>
<dbReference type="InterPro" id="IPR010600">
    <property type="entry name" value="ITI_HC_C"/>
</dbReference>
<dbReference type="InterPro" id="IPR050934">
    <property type="entry name" value="ITIH"/>
</dbReference>
<dbReference type="EMBL" id="MRZV01000222">
    <property type="protein sequence ID" value="PIK55240.1"/>
    <property type="molecule type" value="Genomic_DNA"/>
</dbReference>
<gene>
    <name evidence="2" type="ORF">BSL78_07836</name>
</gene>
<dbReference type="PANTHER" id="PTHR10338:SF108">
    <property type="entry name" value="INTER-ALPHA-TRYPSIN INHIBITOR HEAVY CHAIN H4-LIKE PROTEIN"/>
    <property type="match status" value="1"/>
</dbReference>
<dbReference type="AlphaFoldDB" id="A0A2G8L525"/>
<dbReference type="Pfam" id="PF06668">
    <property type="entry name" value="ITI_HC_C"/>
    <property type="match status" value="1"/>
</dbReference>
<proteinExistence type="predicted"/>
<comment type="caution">
    <text evidence="2">The sequence shown here is derived from an EMBL/GenBank/DDBJ whole genome shotgun (WGS) entry which is preliminary data.</text>
</comment>
<dbReference type="OrthoDB" id="299997at2759"/>
<protein>
    <recommendedName>
        <fullName evidence="1">Inter-alpha-trypsin inhibitor heavy chain C-terminal domain-containing protein</fullName>
    </recommendedName>
</protein>